<dbReference type="PANTHER" id="PTHR46033">
    <property type="entry name" value="PROTEIN MAIN-LIKE 2"/>
    <property type="match status" value="1"/>
</dbReference>
<organism evidence="3 4">
    <name type="scientific">Gossypium stocksii</name>
    <dbReference type="NCBI Taxonomy" id="47602"/>
    <lineage>
        <taxon>Eukaryota</taxon>
        <taxon>Viridiplantae</taxon>
        <taxon>Streptophyta</taxon>
        <taxon>Embryophyta</taxon>
        <taxon>Tracheophyta</taxon>
        <taxon>Spermatophyta</taxon>
        <taxon>Magnoliopsida</taxon>
        <taxon>eudicotyledons</taxon>
        <taxon>Gunneridae</taxon>
        <taxon>Pentapetalae</taxon>
        <taxon>rosids</taxon>
        <taxon>malvids</taxon>
        <taxon>Malvales</taxon>
        <taxon>Malvaceae</taxon>
        <taxon>Malvoideae</taxon>
        <taxon>Gossypium</taxon>
    </lineage>
</organism>
<accession>A0A9D3VU80</accession>
<keyword evidence="4" id="KW-1185">Reference proteome</keyword>
<dbReference type="PANTHER" id="PTHR46033:SF8">
    <property type="entry name" value="PROTEIN MAINTENANCE OF MERISTEMS-LIKE"/>
    <property type="match status" value="1"/>
</dbReference>
<evidence type="ECO:0000313" key="4">
    <source>
        <dbReference type="Proteomes" id="UP000828251"/>
    </source>
</evidence>
<proteinExistence type="predicted"/>
<dbReference type="Proteomes" id="UP000828251">
    <property type="component" value="Unassembled WGS sequence"/>
</dbReference>
<reference evidence="3 4" key="1">
    <citation type="journal article" date="2021" name="Plant Biotechnol. J.">
        <title>Multi-omics assisted identification of the key and species-specific regulatory components of drought-tolerant mechanisms in Gossypium stocksii.</title>
        <authorList>
            <person name="Yu D."/>
            <person name="Ke L."/>
            <person name="Zhang D."/>
            <person name="Wu Y."/>
            <person name="Sun Y."/>
            <person name="Mei J."/>
            <person name="Sun J."/>
            <person name="Sun Y."/>
        </authorList>
    </citation>
    <scope>NUCLEOTIDE SEQUENCE [LARGE SCALE GENOMIC DNA]</scope>
    <source>
        <strain evidence="4">cv. E1</strain>
        <tissue evidence="3">Leaf</tissue>
    </source>
</reference>
<comment type="caution">
    <text evidence="3">The sequence shown here is derived from an EMBL/GenBank/DDBJ whole genome shotgun (WGS) entry which is preliminary data.</text>
</comment>
<dbReference type="InterPro" id="IPR044824">
    <property type="entry name" value="MAIN-like"/>
</dbReference>
<gene>
    <name evidence="3" type="ORF">J1N35_013515</name>
</gene>
<dbReference type="InterPro" id="IPR019557">
    <property type="entry name" value="AminoTfrase-like_pln_mobile"/>
</dbReference>
<evidence type="ECO:0000313" key="3">
    <source>
        <dbReference type="EMBL" id="KAH1096594.1"/>
    </source>
</evidence>
<protein>
    <recommendedName>
        <fullName evidence="2">Aminotransferase-like plant mobile domain-containing protein</fullName>
    </recommendedName>
</protein>
<sequence>MRQQPDGGHAKGGIGEASGRGGTGAADGRGSTGVGNGTTQSRVFVVIVFEDLIMVPKIISSRALRGRVNSLGYSSDEQLIPYLELARYGSAALVRTFDLQYDLISTLVECWRPETHTFHLPCGECTVILENVALQLGLSIDGSAVTGVSAIAVLAALCYSLLGDSSADDESNFMGLKFT</sequence>
<dbReference type="AlphaFoldDB" id="A0A9D3VU80"/>
<evidence type="ECO:0000259" key="2">
    <source>
        <dbReference type="Pfam" id="PF10536"/>
    </source>
</evidence>
<evidence type="ECO:0000256" key="1">
    <source>
        <dbReference type="SAM" id="MobiDB-lite"/>
    </source>
</evidence>
<name>A0A9D3VU80_9ROSI</name>
<dbReference type="Pfam" id="PF10536">
    <property type="entry name" value="PMD"/>
    <property type="match status" value="1"/>
</dbReference>
<dbReference type="EMBL" id="JAIQCV010000005">
    <property type="protein sequence ID" value="KAH1096594.1"/>
    <property type="molecule type" value="Genomic_DNA"/>
</dbReference>
<dbReference type="GO" id="GO:0010073">
    <property type="term" value="P:meristem maintenance"/>
    <property type="evidence" value="ECO:0007669"/>
    <property type="project" value="InterPro"/>
</dbReference>
<dbReference type="OrthoDB" id="1937804at2759"/>
<feature type="region of interest" description="Disordered" evidence="1">
    <location>
        <begin position="1"/>
        <end position="34"/>
    </location>
</feature>
<feature type="domain" description="Aminotransferase-like plant mobile" evidence="2">
    <location>
        <begin position="91"/>
        <end position="170"/>
    </location>
</feature>
<feature type="compositionally biased region" description="Gly residues" evidence="1">
    <location>
        <begin position="10"/>
        <end position="34"/>
    </location>
</feature>